<dbReference type="STRING" id="349215.A11S_2153"/>
<organism evidence="1 2">
    <name type="scientific">Micavibrio aeruginosavorus EPB</name>
    <dbReference type="NCBI Taxonomy" id="349215"/>
    <lineage>
        <taxon>Bacteria</taxon>
        <taxon>Pseudomonadati</taxon>
        <taxon>Bdellovibrionota</taxon>
        <taxon>Bdellovibrionia</taxon>
        <taxon>Bdellovibrionales</taxon>
        <taxon>Pseudobdellovibrionaceae</taxon>
        <taxon>Micavibrio</taxon>
    </lineage>
</organism>
<sequence>MRVSDTAHRAASVRARELASWMPLLGSADSDLLSELPTLVSRSRDLTRNHGVAAGAIQTLVDNVIGTGLRLSATPDYRVLGKTKEWADDWARQVESEWRSWAESTECDAANALTFSGMTALVFRSSIVNGEALALPLWLDQRGTRYATTIQLVECDRLSNPAGRQDGKTLRSGIEIDSYGAALAYHVRKSHPGDAYIGYGMDAQDWERVPARTAFGRQRVLHIHDKERTGQHRGKPLLTSIMPMFKMLDHYERSELQAAVVNAMIAAFIETPLDGEAIGEMFGGSVDDYLAARNEWDIRLQGGSIIPVFPGDKVAPFTPSRPNSGYGQFVENVLRHIGAGLNLPFELLMKDFSKTNYSSARAALLEAWRYFNARRQWMATYWAKPVYELWLEEAINKGIVDSPNFYERRAAWTRCKWIGPGRGWVDPVKEAKAAHLRMQIGLSTLEDECASQGLDWEEVLEQLAREKAKIMELGLSINDVNSILNTTDPNESDKEDKE</sequence>
<dbReference type="GO" id="GO:0005198">
    <property type="term" value="F:structural molecule activity"/>
    <property type="evidence" value="ECO:0007669"/>
    <property type="project" value="InterPro"/>
</dbReference>
<dbReference type="HOGENOM" id="CLU_027870_3_0_5"/>
<evidence type="ECO:0000313" key="1">
    <source>
        <dbReference type="EMBL" id="AGH98951.1"/>
    </source>
</evidence>
<dbReference type="EMBL" id="CP003538">
    <property type="protein sequence ID" value="AGH98951.1"/>
    <property type="molecule type" value="Genomic_DNA"/>
</dbReference>
<dbReference type="PATRIC" id="fig|349215.9.peg.2089"/>
<dbReference type="Proteomes" id="UP000011932">
    <property type="component" value="Chromosome"/>
</dbReference>
<accession>M4VLF6</accession>
<dbReference type="Pfam" id="PF05136">
    <property type="entry name" value="Phage_portal_2"/>
    <property type="match status" value="1"/>
</dbReference>
<reference evidence="1 2" key="1">
    <citation type="journal article" date="2013" name="ISME J.">
        <title>By their genes ye shall know them: genomic signatures of predatory bacteria.</title>
        <authorList>
            <person name="Pasternak Z."/>
            <person name="Pietrokovski S."/>
            <person name="Rotem O."/>
            <person name="Gophna U."/>
            <person name="Lurie-Weinberger M.N."/>
            <person name="Jurkevitch E."/>
        </authorList>
    </citation>
    <scope>NUCLEOTIDE SEQUENCE [LARGE SCALE GENOMIC DNA]</scope>
    <source>
        <strain evidence="1">EPB</strain>
    </source>
</reference>
<evidence type="ECO:0000313" key="2">
    <source>
        <dbReference type="Proteomes" id="UP000011932"/>
    </source>
</evidence>
<dbReference type="InterPro" id="IPR006429">
    <property type="entry name" value="Phage_lambda_portal"/>
</dbReference>
<name>M4VLF6_9BACT</name>
<dbReference type="NCBIfam" id="TIGR01539">
    <property type="entry name" value="portal_lambda"/>
    <property type="match status" value="1"/>
</dbReference>
<protein>
    <submittedName>
        <fullName evidence="1">Phage portal</fullName>
    </submittedName>
</protein>
<dbReference type="KEGG" id="man:A11S_2153"/>
<proteinExistence type="predicted"/>
<dbReference type="GO" id="GO:0019068">
    <property type="term" value="P:virion assembly"/>
    <property type="evidence" value="ECO:0007669"/>
    <property type="project" value="InterPro"/>
</dbReference>
<dbReference type="AlphaFoldDB" id="M4VLF6"/>
<gene>
    <name evidence="1" type="ORF">A11S_2153</name>
</gene>